<dbReference type="Pfam" id="PF00403">
    <property type="entry name" value="HMA"/>
    <property type="match status" value="1"/>
</dbReference>
<feature type="region of interest" description="Disordered" evidence="6">
    <location>
        <begin position="248"/>
        <end position="278"/>
    </location>
</feature>
<evidence type="ECO:0000313" key="9">
    <source>
        <dbReference type="Proteomes" id="UP000594638"/>
    </source>
</evidence>
<dbReference type="GO" id="GO:0046872">
    <property type="term" value="F:metal ion binding"/>
    <property type="evidence" value="ECO:0007669"/>
    <property type="project" value="UniProtKB-KW"/>
</dbReference>
<comment type="caution">
    <text evidence="8">The sequence shown here is derived from an EMBL/GenBank/DDBJ whole genome shotgun (WGS) entry which is preliminary data.</text>
</comment>
<sequence length="278" mass="30316">MEKEPGSNGSEPLQYKIWVLKVSIHCEGCKKKVKKVLQSIEGVYQIEIDPKQHKVTVIGNVDGDTLLKKLAKTGKSAELWPQNSRKSKKKKNKKDPNDKDDENSTDDEKIAEEIGNPKKDGNATEPEEVEEEDGEQEVVAQPSGGGGGGKKKKKKKKKGKTGQGNSEGVNGAPVSASGESFPPTKTTGPPVYEANYSPPRHVIPPYSQSYHAVPEYGLSYSTAPPPSSGSASGYAYARPMYSYMHSRQYDYYPPPPPSDPVDDRGDYYDDDASGCSIM</sequence>
<dbReference type="CDD" id="cd00371">
    <property type="entry name" value="HMA"/>
    <property type="match status" value="1"/>
</dbReference>
<gene>
    <name evidence="8" type="ORF">OLEA9_A000388</name>
</gene>
<evidence type="ECO:0000256" key="3">
    <source>
        <dbReference type="ARBA" id="ARBA00022723"/>
    </source>
</evidence>
<name>A0A8S0TW46_OLEEU</name>
<keyword evidence="4" id="KW-0636">Prenylation</keyword>
<dbReference type="PANTHER" id="PTHR45868">
    <property type="entry name" value="HEAVY METAL-ASSOCIATED ISOPRENYLATED PLANT PROTEIN 33-RELATED"/>
    <property type="match status" value="1"/>
</dbReference>
<dbReference type="GO" id="GO:0009626">
    <property type="term" value="P:plant-type hypersensitive response"/>
    <property type="evidence" value="ECO:0007669"/>
    <property type="project" value="UniProtKB-KW"/>
</dbReference>
<feature type="region of interest" description="Disordered" evidence="6">
    <location>
        <begin position="73"/>
        <end position="196"/>
    </location>
</feature>
<keyword evidence="9" id="KW-1185">Reference proteome</keyword>
<feature type="compositionally biased region" description="Basic and acidic residues" evidence="6">
    <location>
        <begin position="106"/>
        <end position="122"/>
    </location>
</feature>
<dbReference type="EMBL" id="CACTIH010007326">
    <property type="protein sequence ID" value="CAA3009795.1"/>
    <property type="molecule type" value="Genomic_DNA"/>
</dbReference>
<evidence type="ECO:0000259" key="7">
    <source>
        <dbReference type="PROSITE" id="PS50846"/>
    </source>
</evidence>
<dbReference type="PROSITE" id="PS50846">
    <property type="entry name" value="HMA_2"/>
    <property type="match status" value="1"/>
</dbReference>
<protein>
    <submittedName>
        <fullName evidence="8">Heavy metal-associated isoprenylated plant 36-like</fullName>
    </submittedName>
</protein>
<dbReference type="InterPro" id="IPR006121">
    <property type="entry name" value="HMA_dom"/>
</dbReference>
<proteinExistence type="inferred from homology"/>
<dbReference type="SUPFAM" id="SSF55008">
    <property type="entry name" value="HMA, heavy metal-associated domain"/>
    <property type="match status" value="1"/>
</dbReference>
<dbReference type="InterPro" id="IPR036163">
    <property type="entry name" value="HMA_dom_sf"/>
</dbReference>
<keyword evidence="3" id="KW-0479">Metal-binding</keyword>
<evidence type="ECO:0000256" key="5">
    <source>
        <dbReference type="ARBA" id="ARBA00024045"/>
    </source>
</evidence>
<feature type="compositionally biased region" description="Basic residues" evidence="6">
    <location>
        <begin position="149"/>
        <end position="160"/>
    </location>
</feature>
<dbReference type="OrthoDB" id="689350at2759"/>
<dbReference type="Gene3D" id="3.30.70.100">
    <property type="match status" value="1"/>
</dbReference>
<evidence type="ECO:0000313" key="8">
    <source>
        <dbReference type="EMBL" id="CAA3009795.1"/>
    </source>
</evidence>
<dbReference type="PANTHER" id="PTHR45868:SF80">
    <property type="entry name" value="F15K9.8-RELATED"/>
    <property type="match status" value="1"/>
</dbReference>
<feature type="compositionally biased region" description="Acidic residues" evidence="6">
    <location>
        <begin position="125"/>
        <end position="136"/>
    </location>
</feature>
<evidence type="ECO:0000256" key="4">
    <source>
        <dbReference type="ARBA" id="ARBA00023289"/>
    </source>
</evidence>
<accession>A0A8S0TW46</accession>
<evidence type="ECO:0000256" key="2">
    <source>
        <dbReference type="ARBA" id="ARBA00022481"/>
    </source>
</evidence>
<comment type="similarity">
    <text evidence="5">Belongs to the HIPP family.</text>
</comment>
<evidence type="ECO:0000256" key="6">
    <source>
        <dbReference type="SAM" id="MobiDB-lite"/>
    </source>
</evidence>
<dbReference type="FunFam" id="3.30.70.100:FF:000008">
    <property type="entry name" value="Copper transport protein ATOX1"/>
    <property type="match status" value="1"/>
</dbReference>
<dbReference type="GO" id="GO:0016020">
    <property type="term" value="C:membrane"/>
    <property type="evidence" value="ECO:0007669"/>
    <property type="project" value="UniProtKB-SubCell"/>
</dbReference>
<keyword evidence="4" id="KW-0449">Lipoprotein</keyword>
<dbReference type="Proteomes" id="UP000594638">
    <property type="component" value="Unassembled WGS sequence"/>
</dbReference>
<evidence type="ECO:0000256" key="1">
    <source>
        <dbReference type="ARBA" id="ARBA00004170"/>
    </source>
</evidence>
<dbReference type="Gramene" id="OE9A000388T1">
    <property type="protein sequence ID" value="OE9A000388C1"/>
    <property type="gene ID" value="OE9A000388"/>
</dbReference>
<organism evidence="8 9">
    <name type="scientific">Olea europaea subsp. europaea</name>
    <dbReference type="NCBI Taxonomy" id="158383"/>
    <lineage>
        <taxon>Eukaryota</taxon>
        <taxon>Viridiplantae</taxon>
        <taxon>Streptophyta</taxon>
        <taxon>Embryophyta</taxon>
        <taxon>Tracheophyta</taxon>
        <taxon>Spermatophyta</taxon>
        <taxon>Magnoliopsida</taxon>
        <taxon>eudicotyledons</taxon>
        <taxon>Gunneridae</taxon>
        <taxon>Pentapetalae</taxon>
        <taxon>asterids</taxon>
        <taxon>lamiids</taxon>
        <taxon>Lamiales</taxon>
        <taxon>Oleaceae</taxon>
        <taxon>Oleeae</taxon>
        <taxon>Olea</taxon>
    </lineage>
</organism>
<dbReference type="AlphaFoldDB" id="A0A8S0TW46"/>
<keyword evidence="2" id="KW-0488">Methylation</keyword>
<comment type="subcellular location">
    <subcellularLocation>
        <location evidence="1">Membrane</location>
        <topology evidence="1">Peripheral membrane protein</topology>
    </subcellularLocation>
</comment>
<reference evidence="8 9" key="1">
    <citation type="submission" date="2019-12" db="EMBL/GenBank/DDBJ databases">
        <authorList>
            <person name="Alioto T."/>
            <person name="Alioto T."/>
            <person name="Gomez Garrido J."/>
        </authorList>
    </citation>
    <scope>NUCLEOTIDE SEQUENCE [LARGE SCALE GENOMIC DNA]</scope>
</reference>
<feature type="domain" description="HMA" evidence="7">
    <location>
        <begin position="15"/>
        <end position="78"/>
    </location>
</feature>